<accession>A0AC35U479</accession>
<protein>
    <submittedName>
        <fullName evidence="2">Flavin-containing monooxygenase</fullName>
    </submittedName>
</protein>
<dbReference type="WBParaSite" id="RSKR_0000758200.1">
    <property type="protein sequence ID" value="RSKR_0000758200.1"/>
    <property type="gene ID" value="RSKR_0000758200"/>
</dbReference>
<sequence>MAKTVLIIGAGASGLPSTRHALLNGFTPVVLEATCHVGGLWRYNPLDEDQASVMKTTVINTSKEMTAYSDFPPMKDLANFMHNTEMYKYLSSYAEHFDLLQYIKFNHRVVGIKRHEDFIRNGKWVATYLDDKSQTKEETFDAVLLCTGHHKIPHWPAKWPGQDKFKGTITHAHSYKDHKGHEDKKVVVVGVGNSGGDIAVELSRIASSVHLVTRRGTWVFNRIFDYGIPFDLVLSTRMVFLMRHITPTWVSNSVLESKLTKRFDHALYGLQPKHRVLNAHPTVNDELPNRLACGMVKIKPNIKHFTENGIVFENDTKLENVDEVIVCTGYSFEFKLIEDGKLIPVVENEVSLYKYMYPSALADHNTLAVIGLIQPYGSIMPISEMQARLFFENLAGTCHLPSKSEMDREIAFKKAEMAARYYGSRRHTIQVDYLRFMDEIADIVGCKPDISALLFSDYALFKKVLFGPNVPYVYRLNGNNKWNGAREAIMTVRGRVEYPTKSARDVVVDKVDNFFVHLLSKNIFPVILIGFVMLIYYILKAIFSRREADADRDTPIPLLTYTSMVLKTFIEWDKQYAQDRVAAGKDKEKMVWNNKFFEPYIEYVFELTVFGDYINNEELSDGACTFIKTTFAGGDMNKWASIFHREQAFTNEEIDAVRFTKTF</sequence>
<name>A0AC35U479_9BILA</name>
<reference evidence="2" key="1">
    <citation type="submission" date="2016-11" db="UniProtKB">
        <authorList>
            <consortium name="WormBaseParasite"/>
        </authorList>
    </citation>
    <scope>IDENTIFICATION</scope>
    <source>
        <strain evidence="2">KR3021</strain>
    </source>
</reference>
<evidence type="ECO:0000313" key="2">
    <source>
        <dbReference type="WBParaSite" id="RSKR_0000758200.1"/>
    </source>
</evidence>
<evidence type="ECO:0000313" key="1">
    <source>
        <dbReference type="Proteomes" id="UP000095286"/>
    </source>
</evidence>
<proteinExistence type="predicted"/>
<organism evidence="1 2">
    <name type="scientific">Rhabditophanes sp. KR3021</name>
    <dbReference type="NCBI Taxonomy" id="114890"/>
    <lineage>
        <taxon>Eukaryota</taxon>
        <taxon>Metazoa</taxon>
        <taxon>Ecdysozoa</taxon>
        <taxon>Nematoda</taxon>
        <taxon>Chromadorea</taxon>
        <taxon>Rhabditida</taxon>
        <taxon>Tylenchina</taxon>
        <taxon>Panagrolaimomorpha</taxon>
        <taxon>Strongyloidoidea</taxon>
        <taxon>Alloionematidae</taxon>
        <taxon>Rhabditophanes</taxon>
    </lineage>
</organism>
<dbReference type="Proteomes" id="UP000095286">
    <property type="component" value="Unplaced"/>
</dbReference>